<feature type="region of interest" description="Disordered" evidence="1">
    <location>
        <begin position="302"/>
        <end position="322"/>
    </location>
</feature>
<feature type="compositionally biased region" description="Polar residues" evidence="1">
    <location>
        <begin position="303"/>
        <end position="314"/>
    </location>
</feature>
<proteinExistence type="predicted"/>
<feature type="compositionally biased region" description="Basic and acidic residues" evidence="1">
    <location>
        <begin position="235"/>
        <end position="249"/>
    </location>
</feature>
<dbReference type="AlphaFoldDB" id="A0A1I7WYH3"/>
<evidence type="ECO:0000313" key="2">
    <source>
        <dbReference type="Proteomes" id="UP000095283"/>
    </source>
</evidence>
<sequence length="338" mass="37703">MLRIEGGLSGKTNETSLFDVNLAYCLSKFRKLSTSVNALSKQEDSVPGRKSTYLPKGKIVCFCPAARRASRRTALKLKSNKTLQSPSLAPPVPPHRQSMFISTNRMTKSEIMTASTPEMISHLSSRTSSALDPVTPLFHKTRSFIDQSPKSSFDTRILSVNSLDTSLDDLLPYVYKRHDRSSTLTKDDESPTNTSIVYSSANSEAETPVAVTPIPSDEISEVQPSINLPPNSSESNKRHESITGHYRQNDDVLELPAEKLLILESRPSCLKKQVQMNDEDKNKLLKEYSEKDVRYSGVKLRSPHSNMLSTTGNRPISIDGDGKNTEVKEMGYYIRFII</sequence>
<name>A0A1I7WYH3_HETBA</name>
<accession>A0A1I7WYH3</accession>
<feature type="compositionally biased region" description="Polar residues" evidence="1">
    <location>
        <begin position="222"/>
        <end position="234"/>
    </location>
</feature>
<feature type="region of interest" description="Disordered" evidence="1">
    <location>
        <begin position="180"/>
        <end position="249"/>
    </location>
</feature>
<organism evidence="2 3">
    <name type="scientific">Heterorhabditis bacteriophora</name>
    <name type="common">Entomopathogenic nematode worm</name>
    <dbReference type="NCBI Taxonomy" id="37862"/>
    <lineage>
        <taxon>Eukaryota</taxon>
        <taxon>Metazoa</taxon>
        <taxon>Ecdysozoa</taxon>
        <taxon>Nematoda</taxon>
        <taxon>Chromadorea</taxon>
        <taxon>Rhabditida</taxon>
        <taxon>Rhabditina</taxon>
        <taxon>Rhabditomorpha</taxon>
        <taxon>Strongyloidea</taxon>
        <taxon>Heterorhabditidae</taxon>
        <taxon>Heterorhabditis</taxon>
    </lineage>
</organism>
<dbReference type="Proteomes" id="UP000095283">
    <property type="component" value="Unplaced"/>
</dbReference>
<evidence type="ECO:0000313" key="3">
    <source>
        <dbReference type="WBParaSite" id="Hba_10229"/>
    </source>
</evidence>
<protein>
    <submittedName>
        <fullName evidence="3">Uncharacterized protein</fullName>
    </submittedName>
</protein>
<keyword evidence="2" id="KW-1185">Reference proteome</keyword>
<feature type="region of interest" description="Disordered" evidence="1">
    <location>
        <begin position="79"/>
        <end position="98"/>
    </location>
</feature>
<reference evidence="3" key="1">
    <citation type="submission" date="2016-11" db="UniProtKB">
        <authorList>
            <consortium name="WormBaseParasite"/>
        </authorList>
    </citation>
    <scope>IDENTIFICATION</scope>
</reference>
<dbReference type="WBParaSite" id="Hba_10229">
    <property type="protein sequence ID" value="Hba_10229"/>
    <property type="gene ID" value="Hba_10229"/>
</dbReference>
<evidence type="ECO:0000256" key="1">
    <source>
        <dbReference type="SAM" id="MobiDB-lite"/>
    </source>
</evidence>
<feature type="compositionally biased region" description="Polar residues" evidence="1">
    <location>
        <begin position="191"/>
        <end position="205"/>
    </location>
</feature>